<accession>A0A2Z4QE55</accession>
<keyword evidence="2" id="KW-1185">Reference proteome</keyword>
<sequence length="158" mass="17934">MIGINELRGRLAVALCLEVKTAATADIEYYVDSDGLPMGLVKDWRPDAPEKILQVIEQYGLRVERVVKPGIPKPIDADNVQWTYHVWSRHPVYRLLSVDNFARREGPRVAGETLTLAVLTWAVLRAERIKELRACPVQSKSYNFERLQERVYVSSVGG</sequence>
<proteinExistence type="predicted"/>
<dbReference type="Proteomes" id="UP000251795">
    <property type="component" value="Segment"/>
</dbReference>
<protein>
    <submittedName>
        <fullName evidence="1">Uncharacterized protein</fullName>
    </submittedName>
</protein>
<gene>
    <name evidence="1" type="ORF">Alexandra_29</name>
</gene>
<evidence type="ECO:0000313" key="2">
    <source>
        <dbReference type="Proteomes" id="UP000251795"/>
    </source>
</evidence>
<reference evidence="1 2" key="1">
    <citation type="submission" date="2018-04" db="EMBL/GenBank/DDBJ databases">
        <authorList>
            <person name="Go L.Y."/>
            <person name="Mitchell J.A."/>
        </authorList>
    </citation>
    <scope>NUCLEOTIDE SEQUENCE [LARGE SCALE GENOMIC DNA]</scope>
</reference>
<organism evidence="1 2">
    <name type="scientific">Erwinia phage vB_EamM_Alexandra</name>
    <dbReference type="NCBI Taxonomy" id="2201424"/>
    <lineage>
        <taxon>Viruses</taxon>
        <taxon>Duplodnaviria</taxon>
        <taxon>Heunggongvirae</taxon>
        <taxon>Uroviricota</taxon>
        <taxon>Caudoviricetes</taxon>
        <taxon>Alexandravirus</taxon>
        <taxon>Alexandravirus alexandra</taxon>
    </lineage>
</organism>
<evidence type="ECO:0000313" key="1">
    <source>
        <dbReference type="EMBL" id="AWY08309.1"/>
    </source>
</evidence>
<name>A0A2Z4QE55_9CAUD</name>
<dbReference type="EMBL" id="MH248138">
    <property type="protein sequence ID" value="AWY08309.1"/>
    <property type="molecule type" value="Genomic_DNA"/>
</dbReference>